<dbReference type="AlphaFoldDB" id="A0A6A4V8S9"/>
<dbReference type="Pfam" id="PF25272">
    <property type="entry name" value="VERL_C"/>
    <property type="match status" value="1"/>
</dbReference>
<dbReference type="InterPro" id="IPR052774">
    <property type="entry name" value="Celegans_DevNeuronal_Protein"/>
</dbReference>
<feature type="domain" description="Apple" evidence="2">
    <location>
        <begin position="98"/>
        <end position="180"/>
    </location>
</feature>
<evidence type="ECO:0000256" key="1">
    <source>
        <dbReference type="SAM" id="Phobius"/>
    </source>
</evidence>
<sequence length="621" mass="68467">MCSLVSAVCEGTETFERVTGVLLHSATQIPLYSSQGAVTTQCTSRCRASTACPSFLVDYDRGACFRLDLTSEGRTHLLVPARGHTAYFEKVCLQAPACGKAWVFERVLGRELAGLDDLVLEEITSRRTCEEYCLLNHQLPCRSAEFVASQRLCRLSSSSRRTAPNALRPALDTEYLENQCVPHVSSTGCDWEKRPERQMTYRDLQVSATSRERCQRACETTSSFPCRSFTFSAATSRCWLSSEDTASAGPSALVPTRGALYSQRTPCHDLELLCSADRMTLRLRTAAPFTGRIFSLDAPSTCDVRGTGQLTTEATFIYHDRRCGVVRESVGSFTALVAVQHHSTIQKREDSAIKLLCSYEATEQTVSNGITLLTDRIDGGLVTSSVNGTAPTPIVSLHVRDRAGAEVTGTALGEPLYLSLEMQDNSIFGMFPRNLVARSGRSGESIVLLDERGCPTDESIVERFRPEDGSGSRVVAPFEVFKFYDDPVVRFQVTVQFCLERCRPRILHEAAPLQREIVVGGASERQLDEPRVSEPGLRDGRAADLLCARREAVIAGIAAAVFLQAVMLVVCCSCVYWRRRSKLRETLPSTSTLSSSRQRLGPADAERPATLRTLRSLTRRH</sequence>
<dbReference type="EMBL" id="VIIS01002179">
    <property type="protein sequence ID" value="KAF0287590.1"/>
    <property type="molecule type" value="Genomic_DNA"/>
</dbReference>
<dbReference type="PROSITE" id="PS50948">
    <property type="entry name" value="PAN"/>
    <property type="match status" value="3"/>
</dbReference>
<name>A0A6A4V8S9_AMPAM</name>
<dbReference type="Proteomes" id="UP000440578">
    <property type="component" value="Unassembled WGS sequence"/>
</dbReference>
<evidence type="ECO:0008006" key="6">
    <source>
        <dbReference type="Google" id="ProtNLM"/>
    </source>
</evidence>
<dbReference type="PANTHER" id="PTHR47327">
    <property type="entry name" value="FI18240P1-RELATED"/>
    <property type="match status" value="1"/>
</dbReference>
<keyword evidence="5" id="KW-1185">Reference proteome</keyword>
<keyword evidence="1" id="KW-1133">Transmembrane helix</keyword>
<feature type="domain" description="ZP" evidence="3">
    <location>
        <begin position="273"/>
        <end position="514"/>
    </location>
</feature>
<proteinExistence type="predicted"/>
<gene>
    <name evidence="4" type="ORF">FJT64_013979</name>
</gene>
<dbReference type="InterPro" id="IPR001507">
    <property type="entry name" value="ZP_dom"/>
</dbReference>
<evidence type="ECO:0000259" key="3">
    <source>
        <dbReference type="PROSITE" id="PS51034"/>
    </source>
</evidence>
<dbReference type="Gene3D" id="3.50.4.10">
    <property type="entry name" value="Hepatocyte Growth Factor"/>
    <property type="match status" value="2"/>
</dbReference>
<comment type="caution">
    <text evidence="4">The sequence shown here is derived from an EMBL/GenBank/DDBJ whole genome shotgun (WGS) entry which is preliminary data.</text>
</comment>
<feature type="domain" description="Apple" evidence="2">
    <location>
        <begin position="9"/>
        <end position="92"/>
    </location>
</feature>
<feature type="transmembrane region" description="Helical" evidence="1">
    <location>
        <begin position="553"/>
        <end position="577"/>
    </location>
</feature>
<dbReference type="SUPFAM" id="SSF57414">
    <property type="entry name" value="Hairpin loop containing domain-like"/>
    <property type="match status" value="2"/>
</dbReference>
<reference evidence="4 5" key="1">
    <citation type="submission" date="2019-07" db="EMBL/GenBank/DDBJ databases">
        <title>Draft genome assembly of a fouling barnacle, Amphibalanus amphitrite (Darwin, 1854): The first reference genome for Thecostraca.</title>
        <authorList>
            <person name="Kim W."/>
        </authorList>
    </citation>
    <scope>NUCLEOTIDE SEQUENCE [LARGE SCALE GENOMIC DNA]</scope>
    <source>
        <strain evidence="4">SNU_AA5</strain>
        <tissue evidence="4">Soma without cirri and trophi</tissue>
    </source>
</reference>
<keyword evidence="1" id="KW-0472">Membrane</keyword>
<accession>A0A6A4V8S9</accession>
<feature type="domain" description="Apple" evidence="2">
    <location>
        <begin position="189"/>
        <end position="267"/>
    </location>
</feature>
<dbReference type="InterPro" id="IPR003609">
    <property type="entry name" value="Pan_app"/>
</dbReference>
<organism evidence="4 5">
    <name type="scientific">Amphibalanus amphitrite</name>
    <name type="common">Striped barnacle</name>
    <name type="synonym">Balanus amphitrite</name>
    <dbReference type="NCBI Taxonomy" id="1232801"/>
    <lineage>
        <taxon>Eukaryota</taxon>
        <taxon>Metazoa</taxon>
        <taxon>Ecdysozoa</taxon>
        <taxon>Arthropoda</taxon>
        <taxon>Crustacea</taxon>
        <taxon>Multicrustacea</taxon>
        <taxon>Cirripedia</taxon>
        <taxon>Thoracica</taxon>
        <taxon>Thoracicalcarea</taxon>
        <taxon>Balanomorpha</taxon>
        <taxon>Balanoidea</taxon>
        <taxon>Balanidae</taxon>
        <taxon>Amphibalaninae</taxon>
        <taxon>Amphibalanus</taxon>
    </lineage>
</organism>
<dbReference type="OrthoDB" id="6430118at2759"/>
<evidence type="ECO:0000313" key="5">
    <source>
        <dbReference type="Proteomes" id="UP000440578"/>
    </source>
</evidence>
<dbReference type="InterPro" id="IPR057371">
    <property type="entry name" value="VERL_C"/>
</dbReference>
<evidence type="ECO:0000259" key="2">
    <source>
        <dbReference type="PROSITE" id="PS50948"/>
    </source>
</evidence>
<protein>
    <recommendedName>
        <fullName evidence="6">Cuticlin-1</fullName>
    </recommendedName>
</protein>
<dbReference type="SMART" id="SM00473">
    <property type="entry name" value="PAN_AP"/>
    <property type="match status" value="3"/>
</dbReference>
<dbReference type="Pfam" id="PF00024">
    <property type="entry name" value="PAN_1"/>
    <property type="match status" value="2"/>
</dbReference>
<dbReference type="PANTHER" id="PTHR47327:SF1">
    <property type="entry name" value="RE15579P"/>
    <property type="match status" value="1"/>
</dbReference>
<evidence type="ECO:0000313" key="4">
    <source>
        <dbReference type="EMBL" id="KAF0287590.1"/>
    </source>
</evidence>
<dbReference type="GO" id="GO:0009653">
    <property type="term" value="P:anatomical structure morphogenesis"/>
    <property type="evidence" value="ECO:0007669"/>
    <property type="project" value="TreeGrafter"/>
</dbReference>
<keyword evidence="1" id="KW-0812">Transmembrane</keyword>
<dbReference type="PROSITE" id="PS51034">
    <property type="entry name" value="ZP_2"/>
    <property type="match status" value="1"/>
</dbReference>
<dbReference type="SMART" id="SM00241">
    <property type="entry name" value="ZP"/>
    <property type="match status" value="1"/>
</dbReference>